<dbReference type="InterPro" id="IPR036509">
    <property type="entry name" value="Met_Sox_Rdtase_MsrA_sf"/>
</dbReference>
<evidence type="ECO:0000256" key="8">
    <source>
        <dbReference type="SAM" id="MobiDB-lite"/>
    </source>
</evidence>
<dbReference type="InterPro" id="IPR050162">
    <property type="entry name" value="MsrA_MetSO_reductase"/>
</dbReference>
<evidence type="ECO:0000259" key="10">
    <source>
        <dbReference type="Pfam" id="PF01625"/>
    </source>
</evidence>
<dbReference type="SUPFAM" id="SSF55068">
    <property type="entry name" value="Peptide methionine sulfoxide reductase"/>
    <property type="match status" value="1"/>
</dbReference>
<dbReference type="HAMAP" id="MF_01401">
    <property type="entry name" value="MsrA"/>
    <property type="match status" value="1"/>
</dbReference>
<evidence type="ECO:0000256" key="7">
    <source>
        <dbReference type="ARBA" id="ARBA00048782"/>
    </source>
</evidence>
<feature type="region of interest" description="Disordered" evidence="8">
    <location>
        <begin position="225"/>
        <end position="244"/>
    </location>
</feature>
<comment type="catalytic activity">
    <reaction evidence="6">
        <text>L-methionyl-[protein] + [thioredoxin]-disulfide + H2O = L-methionyl-(S)-S-oxide-[protein] + [thioredoxin]-dithiol</text>
        <dbReference type="Rhea" id="RHEA:14217"/>
        <dbReference type="Rhea" id="RHEA-COMP:10698"/>
        <dbReference type="Rhea" id="RHEA-COMP:10700"/>
        <dbReference type="Rhea" id="RHEA-COMP:12313"/>
        <dbReference type="Rhea" id="RHEA-COMP:12315"/>
        <dbReference type="ChEBI" id="CHEBI:15377"/>
        <dbReference type="ChEBI" id="CHEBI:16044"/>
        <dbReference type="ChEBI" id="CHEBI:29950"/>
        <dbReference type="ChEBI" id="CHEBI:44120"/>
        <dbReference type="ChEBI" id="CHEBI:50058"/>
        <dbReference type="EC" id="1.8.4.11"/>
    </reaction>
</comment>
<evidence type="ECO:0000256" key="5">
    <source>
        <dbReference type="ARBA" id="ARBA00030643"/>
    </source>
</evidence>
<dbReference type="Gene3D" id="3.30.1060.10">
    <property type="entry name" value="Peptide methionine sulphoxide reductase MsrA"/>
    <property type="match status" value="1"/>
</dbReference>
<comment type="similarity">
    <text evidence="1">Belongs to the MsrA Met sulfoxide reductase family.</text>
</comment>
<evidence type="ECO:0000256" key="9">
    <source>
        <dbReference type="SAM" id="SignalP"/>
    </source>
</evidence>
<sequence>MGTSTTSKVLKLASFLFCLFSSGGCEFIELPNVGKVNEVHHVNGNRMFAPWPEGFEETVLGMGCFWGAERLFWKQEGVFSTQVGYAGGTTEFPTYAEMKEENKGKHAEVVRIIFDPAKISFGELLQLFFENHDPTQGDRQGIDVGCQYRSVVFAQNEEQLLTALKTKILFQEQLAKIESRKDDLITTEIKIEKQFYYAEDYHQQYLSKNPDGFCGLKNEGIKCPSPNDDFKGVPNEIKDSFEQS</sequence>
<dbReference type="EC" id="1.8.4.11" evidence="2"/>
<keyword evidence="3" id="KW-0560">Oxidoreductase</keyword>
<organism evidence="11 12">
    <name type="scientific">Oikopleura dioica</name>
    <name type="common">Tunicate</name>
    <dbReference type="NCBI Taxonomy" id="34765"/>
    <lineage>
        <taxon>Eukaryota</taxon>
        <taxon>Metazoa</taxon>
        <taxon>Chordata</taxon>
        <taxon>Tunicata</taxon>
        <taxon>Appendicularia</taxon>
        <taxon>Copelata</taxon>
        <taxon>Oikopleuridae</taxon>
        <taxon>Oikopleura</taxon>
    </lineage>
</organism>
<evidence type="ECO:0000256" key="2">
    <source>
        <dbReference type="ARBA" id="ARBA00012502"/>
    </source>
</evidence>
<accession>A0ABN7SMG5</accession>
<dbReference type="PANTHER" id="PTHR42799:SF2">
    <property type="entry name" value="MITOCHONDRIAL PEPTIDE METHIONINE SULFOXIDE REDUCTASE"/>
    <property type="match status" value="1"/>
</dbReference>
<comment type="catalytic activity">
    <reaction evidence="7">
        <text>[thioredoxin]-disulfide + L-methionine + H2O = L-methionine (S)-S-oxide + [thioredoxin]-dithiol</text>
        <dbReference type="Rhea" id="RHEA:19993"/>
        <dbReference type="Rhea" id="RHEA-COMP:10698"/>
        <dbReference type="Rhea" id="RHEA-COMP:10700"/>
        <dbReference type="ChEBI" id="CHEBI:15377"/>
        <dbReference type="ChEBI" id="CHEBI:29950"/>
        <dbReference type="ChEBI" id="CHEBI:50058"/>
        <dbReference type="ChEBI" id="CHEBI:57844"/>
        <dbReference type="ChEBI" id="CHEBI:58772"/>
        <dbReference type="EC" id="1.8.4.11"/>
    </reaction>
</comment>
<feature type="signal peptide" evidence="9">
    <location>
        <begin position="1"/>
        <end position="25"/>
    </location>
</feature>
<evidence type="ECO:0000256" key="4">
    <source>
        <dbReference type="ARBA" id="ARBA00030273"/>
    </source>
</evidence>
<proteinExistence type="inferred from homology"/>
<dbReference type="Proteomes" id="UP001158576">
    <property type="component" value="Chromosome XSR"/>
</dbReference>
<dbReference type="InterPro" id="IPR002569">
    <property type="entry name" value="Met_Sox_Rdtase_MsrA_dom"/>
</dbReference>
<evidence type="ECO:0000256" key="3">
    <source>
        <dbReference type="ARBA" id="ARBA00023002"/>
    </source>
</evidence>
<dbReference type="PANTHER" id="PTHR42799">
    <property type="entry name" value="MITOCHONDRIAL PEPTIDE METHIONINE SULFOXIDE REDUCTASE"/>
    <property type="match status" value="1"/>
</dbReference>
<dbReference type="Pfam" id="PF01625">
    <property type="entry name" value="PMSR"/>
    <property type="match status" value="1"/>
</dbReference>
<protein>
    <recommendedName>
        <fullName evidence="2">peptide-methionine (S)-S-oxide reductase</fullName>
        <ecNumber evidence="2">1.8.4.11</ecNumber>
    </recommendedName>
    <alternativeName>
        <fullName evidence="5">Peptide-methionine (S)-S-oxide reductase</fullName>
    </alternativeName>
    <alternativeName>
        <fullName evidence="4">Protein-methionine-S-oxide reductase</fullName>
    </alternativeName>
</protein>
<evidence type="ECO:0000256" key="1">
    <source>
        <dbReference type="ARBA" id="ARBA00005591"/>
    </source>
</evidence>
<gene>
    <name evidence="11" type="ORF">OKIOD_LOCUS8531</name>
</gene>
<keyword evidence="9" id="KW-0732">Signal</keyword>
<keyword evidence="12" id="KW-1185">Reference proteome</keyword>
<dbReference type="NCBIfam" id="TIGR00401">
    <property type="entry name" value="msrA"/>
    <property type="match status" value="1"/>
</dbReference>
<evidence type="ECO:0000313" key="12">
    <source>
        <dbReference type="Proteomes" id="UP001158576"/>
    </source>
</evidence>
<feature type="compositionally biased region" description="Basic and acidic residues" evidence="8">
    <location>
        <begin position="228"/>
        <end position="244"/>
    </location>
</feature>
<reference evidence="11 12" key="1">
    <citation type="submission" date="2021-04" db="EMBL/GenBank/DDBJ databases">
        <authorList>
            <person name="Bliznina A."/>
        </authorList>
    </citation>
    <scope>NUCLEOTIDE SEQUENCE [LARGE SCALE GENOMIC DNA]</scope>
</reference>
<evidence type="ECO:0000256" key="6">
    <source>
        <dbReference type="ARBA" id="ARBA00047806"/>
    </source>
</evidence>
<name>A0ABN7SMG5_OIKDI</name>
<evidence type="ECO:0000313" key="11">
    <source>
        <dbReference type="EMBL" id="CAG5100374.1"/>
    </source>
</evidence>
<feature type="chain" id="PRO_5047047956" description="peptide-methionine (S)-S-oxide reductase" evidence="9">
    <location>
        <begin position="26"/>
        <end position="244"/>
    </location>
</feature>
<feature type="domain" description="Peptide methionine sulphoxide reductase MsrA" evidence="10">
    <location>
        <begin position="58"/>
        <end position="214"/>
    </location>
</feature>
<dbReference type="EMBL" id="OU015569">
    <property type="protein sequence ID" value="CAG5100374.1"/>
    <property type="molecule type" value="Genomic_DNA"/>
</dbReference>